<dbReference type="RefSeq" id="WP_353863979.1">
    <property type="nucleotide sequence ID" value="NZ_CP088295.1"/>
</dbReference>
<evidence type="ECO:0000313" key="4">
    <source>
        <dbReference type="Proteomes" id="UP001058860"/>
    </source>
</evidence>
<gene>
    <name evidence="3" type="ORF">LRS13_22840</name>
</gene>
<feature type="compositionally biased region" description="Low complexity" evidence="1">
    <location>
        <begin position="97"/>
        <end position="107"/>
    </location>
</feature>
<keyword evidence="2" id="KW-1133">Transmembrane helix</keyword>
<keyword evidence="4" id="KW-1185">Reference proteome</keyword>
<evidence type="ECO:0000313" key="3">
    <source>
        <dbReference type="EMBL" id="UUY03474.1"/>
    </source>
</evidence>
<accession>A0ABY5PFL3</accession>
<protein>
    <submittedName>
        <fullName evidence="3">Uncharacterized protein</fullName>
    </submittedName>
</protein>
<dbReference type="Proteomes" id="UP001058860">
    <property type="component" value="Chromosome"/>
</dbReference>
<evidence type="ECO:0000256" key="1">
    <source>
        <dbReference type="SAM" id="MobiDB-lite"/>
    </source>
</evidence>
<proteinExistence type="predicted"/>
<feature type="region of interest" description="Disordered" evidence="1">
    <location>
        <begin position="49"/>
        <end position="120"/>
    </location>
</feature>
<dbReference type="EMBL" id="CP088295">
    <property type="protein sequence ID" value="UUY03474.1"/>
    <property type="molecule type" value="Genomic_DNA"/>
</dbReference>
<evidence type="ECO:0000256" key="2">
    <source>
        <dbReference type="SAM" id="Phobius"/>
    </source>
</evidence>
<feature type="compositionally biased region" description="Pro residues" evidence="1">
    <location>
        <begin position="70"/>
        <end position="79"/>
    </location>
</feature>
<sequence>MFATLLEPPPVAVDSSTGFGVWLALFGAVIITAAGLLDLARVSVTVSVGAREDEGEANAPIRTEHRPQTWTPPAPPASPAPETTVMPRSSPASTEAPPSRSPSLLRPNDPPRTDQVPEGD</sequence>
<reference evidence="4" key="1">
    <citation type="submission" date="2021-11" db="EMBL/GenBank/DDBJ databases">
        <title>Cultivation dependent microbiological survey of springs from the worlds oldest radium mine currently devoted to the extraction of radon-saturated water.</title>
        <authorList>
            <person name="Kapinusova G."/>
            <person name="Smrhova T."/>
            <person name="Strejcek M."/>
            <person name="Suman J."/>
            <person name="Jani K."/>
            <person name="Pajer P."/>
            <person name="Uhlik O."/>
        </authorList>
    </citation>
    <scope>NUCLEOTIDE SEQUENCE [LARGE SCALE GENOMIC DNA]</scope>
    <source>
        <strain evidence="4">J379</strain>
    </source>
</reference>
<keyword evidence="2" id="KW-0472">Membrane</keyword>
<feature type="transmembrane region" description="Helical" evidence="2">
    <location>
        <begin position="20"/>
        <end position="40"/>
    </location>
</feature>
<organism evidence="3 4">
    <name type="scientific">Svornostia abyssi</name>
    <dbReference type="NCBI Taxonomy" id="2898438"/>
    <lineage>
        <taxon>Bacteria</taxon>
        <taxon>Bacillati</taxon>
        <taxon>Actinomycetota</taxon>
        <taxon>Thermoleophilia</taxon>
        <taxon>Solirubrobacterales</taxon>
        <taxon>Baekduiaceae</taxon>
        <taxon>Svornostia</taxon>
    </lineage>
</organism>
<name>A0ABY5PFL3_9ACTN</name>
<keyword evidence="2" id="KW-0812">Transmembrane</keyword>